<sequence>MTEALKSAAAGIPEFPPSFQTAHQIKKEIPKAFCFGISLCVAFNLKAAVLSSDMPSASMLIFDIL</sequence>
<organism evidence="1 2">
    <name type="scientific">Treponema vincentii ATCC 35580</name>
    <dbReference type="NCBI Taxonomy" id="596324"/>
    <lineage>
        <taxon>Bacteria</taxon>
        <taxon>Pseudomonadati</taxon>
        <taxon>Spirochaetota</taxon>
        <taxon>Spirochaetia</taxon>
        <taxon>Spirochaetales</taxon>
        <taxon>Treponemataceae</taxon>
        <taxon>Treponema</taxon>
    </lineage>
</organism>
<reference evidence="1 2" key="1">
    <citation type="submission" date="2009-07" db="EMBL/GenBank/DDBJ databases">
        <authorList>
            <person name="Madupu R."/>
            <person name="Sebastian Y."/>
            <person name="Durkin A.S."/>
            <person name="Torralba M."/>
            <person name="Methe B."/>
            <person name="Sutton G.G."/>
            <person name="Strausberg R.L."/>
            <person name="Nelson K.E."/>
        </authorList>
    </citation>
    <scope>NUCLEOTIDE SEQUENCE [LARGE SCALE GENOMIC DNA]</scope>
    <source>
        <strain evidence="1 2">ATCC 35580</strain>
    </source>
</reference>
<evidence type="ECO:0000313" key="1">
    <source>
        <dbReference type="EMBL" id="EEV20482.1"/>
    </source>
</evidence>
<protein>
    <submittedName>
        <fullName evidence="1">Uncharacterized protein</fullName>
    </submittedName>
</protein>
<name>C8PQ00_9SPIR</name>
<gene>
    <name evidence="1" type="ORF">TREVI0001_0303</name>
</gene>
<dbReference type="EMBL" id="ACYH01000032">
    <property type="protein sequence ID" value="EEV20482.1"/>
    <property type="molecule type" value="Genomic_DNA"/>
</dbReference>
<accession>C8PQ00</accession>
<comment type="caution">
    <text evidence="1">The sequence shown here is derived from an EMBL/GenBank/DDBJ whole genome shotgun (WGS) entry which is preliminary data.</text>
</comment>
<dbReference type="AlphaFoldDB" id="C8PQ00"/>
<evidence type="ECO:0000313" key="2">
    <source>
        <dbReference type="Proteomes" id="UP000004509"/>
    </source>
</evidence>
<proteinExistence type="predicted"/>
<dbReference type="Proteomes" id="UP000004509">
    <property type="component" value="Unassembled WGS sequence"/>
</dbReference>